<proteinExistence type="predicted"/>
<reference evidence="3" key="3">
    <citation type="submission" date="2025-09" db="UniProtKB">
        <authorList>
            <consortium name="Ensembl"/>
        </authorList>
    </citation>
    <scope>IDENTIFICATION</scope>
</reference>
<dbReference type="InterPro" id="IPR016187">
    <property type="entry name" value="CTDL_fold"/>
</dbReference>
<evidence type="ECO:0000313" key="3">
    <source>
        <dbReference type="Ensembl" id="ENSSORP00005036085.1"/>
    </source>
</evidence>
<accession>A0A673B2P4</accession>
<evidence type="ECO:0000259" key="2">
    <source>
        <dbReference type="Pfam" id="PF06482"/>
    </source>
</evidence>
<sequence>MFMCVGQSTHSRSKISDSPGPGSVTVQVLHQLTVCVRPQLHLIALNSPQTGNMRGIRGADFLCFQQARAVGLKGTFRAFLSSKLQDLYTIVRRSDRDNFHIVNLKDQVLFNSWESIFGDNASKIRENVPIYSFDGRDILRDSAWPEKMVWHGSSTKGHRQSDHYCETWRAGERALSGLAASLQQGGVLLQQTSSSCSNAYIVLCIENASTSHSKK</sequence>
<dbReference type="InterPro" id="IPR010515">
    <property type="entry name" value="Collagenase_NC10/endostatin"/>
</dbReference>
<reference evidence="3" key="2">
    <citation type="submission" date="2025-08" db="UniProtKB">
        <authorList>
            <consortium name="Ensembl"/>
        </authorList>
    </citation>
    <scope>IDENTIFICATION</scope>
</reference>
<dbReference type="Gene3D" id="3.10.100.10">
    <property type="entry name" value="Mannose-Binding Protein A, subunit A"/>
    <property type="match status" value="1"/>
</dbReference>
<name>A0A673B2P4_9TELE</name>
<dbReference type="Ensembl" id="ENSSORT00005037045.1">
    <property type="protein sequence ID" value="ENSSORP00005036085.1"/>
    <property type="gene ID" value="ENSSORG00005017038.1"/>
</dbReference>
<dbReference type="InterPro" id="IPR016186">
    <property type="entry name" value="C-type_lectin-like/link_sf"/>
</dbReference>
<evidence type="ECO:0000313" key="4">
    <source>
        <dbReference type="Proteomes" id="UP000472271"/>
    </source>
</evidence>
<dbReference type="CDD" id="cd00247">
    <property type="entry name" value="Endostatin-like"/>
    <property type="match status" value="1"/>
</dbReference>
<feature type="domain" description="Collagenase NC10/endostatin" evidence="2">
    <location>
        <begin position="40"/>
        <end position="208"/>
    </location>
</feature>
<dbReference type="InParanoid" id="A0A673B2P4"/>
<dbReference type="Pfam" id="PF06482">
    <property type="entry name" value="Endostatin"/>
    <property type="match status" value="1"/>
</dbReference>
<feature type="region of interest" description="Disordered" evidence="1">
    <location>
        <begin position="1"/>
        <end position="21"/>
    </location>
</feature>
<reference evidence="3" key="1">
    <citation type="submission" date="2019-06" db="EMBL/GenBank/DDBJ databases">
        <authorList>
            <consortium name="Wellcome Sanger Institute Data Sharing"/>
        </authorList>
    </citation>
    <scope>NUCLEOTIDE SEQUENCE [LARGE SCALE GENOMIC DNA]</scope>
</reference>
<protein>
    <recommendedName>
        <fullName evidence="2">Collagenase NC10/endostatin domain-containing protein</fullName>
    </recommendedName>
</protein>
<dbReference type="AlphaFoldDB" id="A0A673B2P4"/>
<dbReference type="SUPFAM" id="SSF56436">
    <property type="entry name" value="C-type lectin-like"/>
    <property type="match status" value="1"/>
</dbReference>
<dbReference type="FunFam" id="3.10.100.10:FF:000008">
    <property type="entry name" value="collagen alpha-1(XVIII) chain isoform X1"/>
    <property type="match status" value="1"/>
</dbReference>
<organism evidence="3 4">
    <name type="scientific">Sphaeramia orbicularis</name>
    <name type="common">orbiculate cardinalfish</name>
    <dbReference type="NCBI Taxonomy" id="375764"/>
    <lineage>
        <taxon>Eukaryota</taxon>
        <taxon>Metazoa</taxon>
        <taxon>Chordata</taxon>
        <taxon>Craniata</taxon>
        <taxon>Vertebrata</taxon>
        <taxon>Euteleostomi</taxon>
        <taxon>Actinopterygii</taxon>
        <taxon>Neopterygii</taxon>
        <taxon>Teleostei</taxon>
        <taxon>Neoteleostei</taxon>
        <taxon>Acanthomorphata</taxon>
        <taxon>Gobiaria</taxon>
        <taxon>Kurtiformes</taxon>
        <taxon>Apogonoidei</taxon>
        <taxon>Apogonidae</taxon>
        <taxon>Apogoninae</taxon>
        <taxon>Sphaeramia</taxon>
    </lineage>
</organism>
<feature type="compositionally biased region" description="Polar residues" evidence="1">
    <location>
        <begin position="1"/>
        <end position="10"/>
    </location>
</feature>
<dbReference type="Proteomes" id="UP000472271">
    <property type="component" value="Chromosome 21"/>
</dbReference>
<evidence type="ECO:0000256" key="1">
    <source>
        <dbReference type="SAM" id="MobiDB-lite"/>
    </source>
</evidence>
<keyword evidence="4" id="KW-1185">Reference proteome</keyword>